<dbReference type="Proteomes" id="UP001163152">
    <property type="component" value="Chromosome"/>
</dbReference>
<reference evidence="1" key="1">
    <citation type="submission" date="2022-12" db="EMBL/GenBank/DDBJ databases">
        <title>Polyphasic identification of a Novel Hot-Spring Cyanobacterium Ocullathermofonsia sinensis gen nov. sp. nov. and Genomic Insights on its Adaptations to the Thermal Habitat.</title>
        <authorList>
            <person name="Daroch M."/>
            <person name="Tang J."/>
            <person name="Jiang Y."/>
        </authorList>
    </citation>
    <scope>NUCLEOTIDE SEQUENCE</scope>
    <source>
        <strain evidence="1">PKUAC-SCTA174</strain>
    </source>
</reference>
<proteinExistence type="predicted"/>
<dbReference type="KEGG" id="tsin:OXH18_01610"/>
<keyword evidence="2" id="KW-1185">Reference proteome</keyword>
<accession>A0A9E9C545</accession>
<dbReference type="EMBL" id="CP113797">
    <property type="protein sequence ID" value="WAL60721.1"/>
    <property type="molecule type" value="Genomic_DNA"/>
</dbReference>
<protein>
    <recommendedName>
        <fullName evidence="3">Isochorismate synthase</fullName>
    </recommendedName>
</protein>
<dbReference type="AlphaFoldDB" id="A0A9E9C545"/>
<dbReference type="RefSeq" id="WP_268610681.1">
    <property type="nucleotide sequence ID" value="NZ_CP113797.1"/>
</dbReference>
<gene>
    <name evidence="1" type="ORF">OXH18_01610</name>
</gene>
<evidence type="ECO:0000313" key="1">
    <source>
        <dbReference type="EMBL" id="WAL60721.1"/>
    </source>
</evidence>
<name>A0A9E9C545_9CYAN</name>
<evidence type="ECO:0008006" key="3">
    <source>
        <dbReference type="Google" id="ProtNLM"/>
    </source>
</evidence>
<evidence type="ECO:0000313" key="2">
    <source>
        <dbReference type="Proteomes" id="UP001163152"/>
    </source>
</evidence>
<sequence length="46" mass="5137">MTIVQAMQGTIQFLAEAVTRLFSPSDDQYPAVGVQPFDGDAYSQWR</sequence>
<organism evidence="1 2">
    <name type="scientific">Thermocoleostomius sinensis A174</name>
    <dbReference type="NCBI Taxonomy" id="2016057"/>
    <lineage>
        <taxon>Bacteria</taxon>
        <taxon>Bacillati</taxon>
        <taxon>Cyanobacteriota</taxon>
        <taxon>Cyanophyceae</taxon>
        <taxon>Oculatellales</taxon>
        <taxon>Oculatellaceae</taxon>
        <taxon>Thermocoleostomius</taxon>
    </lineage>
</organism>